<keyword evidence="6" id="KW-1185">Reference proteome</keyword>
<dbReference type="SUPFAM" id="SSF53901">
    <property type="entry name" value="Thiolase-like"/>
    <property type="match status" value="2"/>
</dbReference>
<dbReference type="InterPro" id="IPR052513">
    <property type="entry name" value="Thioester_dehydratase-like"/>
</dbReference>
<dbReference type="PANTHER" id="PTHR34075:SF5">
    <property type="entry name" value="BLR3430 PROTEIN"/>
    <property type="match status" value="1"/>
</dbReference>
<accession>A0ABU8WP22</accession>
<sequence>MTQERGILSFGAYIPWRRLQRKAIANANVWFNPGLKGQAKGERAIANWDEDAITMGIEAARDCLAGFDRSGITQAVLASTTHPFADRLNVGIVAGALSLPGNVGAQDASGSLRAGTSVLLQALQGAGRTLVMASDKRPAKAASTQEMAYGDGAAAMLVGTGEPIATLRAAHSQTVDFVHQYRMHDQSHDYAWEERWIRDEGYFKIVPSAVTAALQAAGIEASVVAHFCMPCTLPRVAAGVAKKIGIPDAAVRDNLASTCGDTGAAHALLMLAQTLETAQPGDIIVVAAFGQGCDALVLQATEAIATRRRAQGSVSAALARRSEDGNYMRYLTINGLVDIERGMRAEADKLTPQSTAYRNRDALQSLIGGKCRSCGTVQYPKQRYCAEPSCKALDSQDDHGFAESRATVLSYTADLLTYSPDPPAWYGMVQFEEGGRLMADFTDVASVDVGTPMRMAFRIKDVDAARGFQRYFWKAQPVQQAAPAKQD</sequence>
<evidence type="ECO:0000256" key="1">
    <source>
        <dbReference type="ARBA" id="ARBA00022679"/>
    </source>
</evidence>
<dbReference type="InterPro" id="IPR022002">
    <property type="entry name" value="ChsH2_Znr"/>
</dbReference>
<feature type="domain" description="ChsH2 rubredoxin-like zinc ribbon" evidence="4">
    <location>
        <begin position="364"/>
        <end position="391"/>
    </location>
</feature>
<evidence type="ECO:0000259" key="4">
    <source>
        <dbReference type="Pfam" id="PF12172"/>
    </source>
</evidence>
<feature type="domain" description="Beta-ketoacyl-[acyl-carrier-protein] synthase III C-terminal" evidence="3">
    <location>
        <begin position="214"/>
        <end position="293"/>
    </location>
</feature>
<dbReference type="Pfam" id="PF08541">
    <property type="entry name" value="ACP_syn_III_C"/>
    <property type="match status" value="1"/>
</dbReference>
<gene>
    <name evidence="5" type="ORF">WKW82_21725</name>
</gene>
<evidence type="ECO:0000259" key="2">
    <source>
        <dbReference type="Pfam" id="PF01796"/>
    </source>
</evidence>
<dbReference type="InterPro" id="IPR016039">
    <property type="entry name" value="Thiolase-like"/>
</dbReference>
<reference evidence="5 6" key="1">
    <citation type="submission" date="2024-03" db="EMBL/GenBank/DDBJ databases">
        <title>Novel species of the genus Variovorax.</title>
        <authorList>
            <person name="Liu Q."/>
            <person name="Xin Y.-H."/>
        </authorList>
    </citation>
    <scope>NUCLEOTIDE SEQUENCE [LARGE SCALE GENOMIC DNA]</scope>
    <source>
        <strain evidence="5 6">KACC 18900</strain>
    </source>
</reference>
<dbReference type="CDD" id="cd00827">
    <property type="entry name" value="init_cond_enzymes"/>
    <property type="match status" value="1"/>
</dbReference>
<feature type="domain" description="ChsH2 C-terminal OB-fold" evidence="2">
    <location>
        <begin position="404"/>
        <end position="458"/>
    </location>
</feature>
<protein>
    <submittedName>
        <fullName evidence="5">OB-fold domain-containing protein</fullName>
    </submittedName>
</protein>
<evidence type="ECO:0000313" key="6">
    <source>
        <dbReference type="Proteomes" id="UP001385892"/>
    </source>
</evidence>
<dbReference type="InterPro" id="IPR002878">
    <property type="entry name" value="ChsH2_C"/>
</dbReference>
<evidence type="ECO:0000313" key="5">
    <source>
        <dbReference type="EMBL" id="MEJ8849287.1"/>
    </source>
</evidence>
<proteinExistence type="predicted"/>
<dbReference type="Gene3D" id="3.40.47.10">
    <property type="match status" value="2"/>
</dbReference>
<dbReference type="Proteomes" id="UP001385892">
    <property type="component" value="Unassembled WGS sequence"/>
</dbReference>
<organism evidence="5 6">
    <name type="scientific">Variovorax rhizosphaerae</name>
    <dbReference type="NCBI Taxonomy" id="1836200"/>
    <lineage>
        <taxon>Bacteria</taxon>
        <taxon>Pseudomonadati</taxon>
        <taxon>Pseudomonadota</taxon>
        <taxon>Betaproteobacteria</taxon>
        <taxon>Burkholderiales</taxon>
        <taxon>Comamonadaceae</taxon>
        <taxon>Variovorax</taxon>
    </lineage>
</organism>
<dbReference type="RefSeq" id="WP_340344417.1">
    <property type="nucleotide sequence ID" value="NZ_JBBKZT010000010.1"/>
</dbReference>
<dbReference type="SUPFAM" id="SSF50249">
    <property type="entry name" value="Nucleic acid-binding proteins"/>
    <property type="match status" value="1"/>
</dbReference>
<dbReference type="Pfam" id="PF01796">
    <property type="entry name" value="OB_ChsH2_C"/>
    <property type="match status" value="1"/>
</dbReference>
<dbReference type="PANTHER" id="PTHR34075">
    <property type="entry name" value="BLR3430 PROTEIN"/>
    <property type="match status" value="1"/>
</dbReference>
<name>A0ABU8WP22_9BURK</name>
<evidence type="ECO:0000259" key="3">
    <source>
        <dbReference type="Pfam" id="PF08541"/>
    </source>
</evidence>
<comment type="caution">
    <text evidence="5">The sequence shown here is derived from an EMBL/GenBank/DDBJ whole genome shotgun (WGS) entry which is preliminary data.</text>
</comment>
<keyword evidence="1" id="KW-0808">Transferase</keyword>
<dbReference type="EMBL" id="JBBKZT010000010">
    <property type="protein sequence ID" value="MEJ8849287.1"/>
    <property type="molecule type" value="Genomic_DNA"/>
</dbReference>
<dbReference type="Pfam" id="PF12172">
    <property type="entry name" value="zf-ChsH2"/>
    <property type="match status" value="1"/>
</dbReference>
<dbReference type="InterPro" id="IPR012340">
    <property type="entry name" value="NA-bd_OB-fold"/>
</dbReference>
<dbReference type="InterPro" id="IPR013747">
    <property type="entry name" value="ACP_syn_III_C"/>
</dbReference>